<dbReference type="AlphaFoldDB" id="A0AAN9EMP9"/>
<protein>
    <submittedName>
        <fullName evidence="2">Uncharacterized protein</fullName>
    </submittedName>
</protein>
<dbReference type="EMBL" id="JAYWIO010000005">
    <property type="protein sequence ID" value="KAK7260097.1"/>
    <property type="molecule type" value="Genomic_DNA"/>
</dbReference>
<gene>
    <name evidence="2" type="ORF">RIF29_25852</name>
</gene>
<reference evidence="2 3" key="1">
    <citation type="submission" date="2024-01" db="EMBL/GenBank/DDBJ databases">
        <title>The genomes of 5 underutilized Papilionoideae crops provide insights into root nodulation and disease resistanc.</title>
        <authorList>
            <person name="Yuan L."/>
        </authorList>
    </citation>
    <scope>NUCLEOTIDE SEQUENCE [LARGE SCALE GENOMIC DNA]</scope>
    <source>
        <strain evidence="2">ZHUSHIDOU_FW_LH</strain>
        <tissue evidence="2">Leaf</tissue>
    </source>
</reference>
<comment type="caution">
    <text evidence="2">The sequence shown here is derived from an EMBL/GenBank/DDBJ whole genome shotgun (WGS) entry which is preliminary data.</text>
</comment>
<evidence type="ECO:0000256" key="1">
    <source>
        <dbReference type="SAM" id="MobiDB-lite"/>
    </source>
</evidence>
<dbReference type="Proteomes" id="UP001372338">
    <property type="component" value="Unassembled WGS sequence"/>
</dbReference>
<sequence length="94" mass="10102">MTAESAVDVVMRGCTEPERTQSPAEQNPSCSLNRRKVRRGSNAAEIYSLAFDLKLSASASSKSLVPLCMSWIVVVEACVSSMDTIAEYATDPSV</sequence>
<accession>A0AAN9EMP9</accession>
<evidence type="ECO:0000313" key="2">
    <source>
        <dbReference type="EMBL" id="KAK7260097.1"/>
    </source>
</evidence>
<feature type="region of interest" description="Disordered" evidence="1">
    <location>
        <begin position="1"/>
        <end position="31"/>
    </location>
</feature>
<proteinExistence type="predicted"/>
<feature type="compositionally biased region" description="Polar residues" evidence="1">
    <location>
        <begin position="20"/>
        <end position="31"/>
    </location>
</feature>
<keyword evidence="3" id="KW-1185">Reference proteome</keyword>
<organism evidence="2 3">
    <name type="scientific">Crotalaria pallida</name>
    <name type="common">Smooth rattlebox</name>
    <name type="synonym">Crotalaria striata</name>
    <dbReference type="NCBI Taxonomy" id="3830"/>
    <lineage>
        <taxon>Eukaryota</taxon>
        <taxon>Viridiplantae</taxon>
        <taxon>Streptophyta</taxon>
        <taxon>Embryophyta</taxon>
        <taxon>Tracheophyta</taxon>
        <taxon>Spermatophyta</taxon>
        <taxon>Magnoliopsida</taxon>
        <taxon>eudicotyledons</taxon>
        <taxon>Gunneridae</taxon>
        <taxon>Pentapetalae</taxon>
        <taxon>rosids</taxon>
        <taxon>fabids</taxon>
        <taxon>Fabales</taxon>
        <taxon>Fabaceae</taxon>
        <taxon>Papilionoideae</taxon>
        <taxon>50 kb inversion clade</taxon>
        <taxon>genistoids sensu lato</taxon>
        <taxon>core genistoids</taxon>
        <taxon>Crotalarieae</taxon>
        <taxon>Crotalaria</taxon>
    </lineage>
</organism>
<evidence type="ECO:0000313" key="3">
    <source>
        <dbReference type="Proteomes" id="UP001372338"/>
    </source>
</evidence>
<name>A0AAN9EMP9_CROPI</name>